<feature type="compositionally biased region" description="Acidic residues" evidence="1">
    <location>
        <begin position="309"/>
        <end position="329"/>
    </location>
</feature>
<comment type="caution">
    <text evidence="2">The sequence shown here is derived from an EMBL/GenBank/DDBJ whole genome shotgun (WGS) entry which is preliminary data.</text>
</comment>
<dbReference type="EMBL" id="MCGN01000006">
    <property type="protein sequence ID" value="ORY95316.1"/>
    <property type="molecule type" value="Genomic_DNA"/>
</dbReference>
<feature type="compositionally biased region" description="Basic and acidic residues" evidence="1">
    <location>
        <begin position="282"/>
        <end position="302"/>
    </location>
</feature>
<feature type="region of interest" description="Disordered" evidence="1">
    <location>
        <begin position="222"/>
        <end position="332"/>
    </location>
</feature>
<evidence type="ECO:0000313" key="3">
    <source>
        <dbReference type="Proteomes" id="UP000242180"/>
    </source>
</evidence>
<protein>
    <submittedName>
        <fullName evidence="2">Uncharacterized protein</fullName>
    </submittedName>
</protein>
<keyword evidence="3" id="KW-1185">Reference proteome</keyword>
<sequence length="401" mass="46751">MYKLFKKRNESSSNNKKRSRGNRRSQNADPYGILSRPFPPLASRAKSPSDLLDFVGYPRLTLSSPDLTQIHSVSPRPPPHQQRRPPVGPRRASFHHPHVSLPPAVSPPKAHEMLLHWEDKTEVPDRHTPPALLHPAPTAIAASAADAEDDAAKKDAKQDDDVVCLASAKHELSVLRKQIWLYRQEQEMRLQREEEHRQREEWMHRKLQETLAQLEQLRLSHQVQKEHAQRKQKSNVERKDHVAASNHNNDDDEAYYESSSSAEQPTQPQRRRSRSNARGWRYKSENDHLDRDQLEEPGDDRSVSVSASEDGDADDDEEDDDEEEGEEEAVYWYPHRPYRRTYSSDYRPLPRWQYPLGRSSSHMSRRNSISHRPPPSVEEAMMMRQRMYMMQSMMPYYGTSY</sequence>
<feature type="region of interest" description="Disordered" evidence="1">
    <location>
        <begin position="68"/>
        <end position="106"/>
    </location>
</feature>
<dbReference type="OrthoDB" id="2290328at2759"/>
<evidence type="ECO:0000256" key="1">
    <source>
        <dbReference type="SAM" id="MobiDB-lite"/>
    </source>
</evidence>
<dbReference type="Proteomes" id="UP000242180">
    <property type="component" value="Unassembled WGS sequence"/>
</dbReference>
<dbReference type="AlphaFoldDB" id="A0A1X2H9G5"/>
<evidence type="ECO:0000313" key="2">
    <source>
        <dbReference type="EMBL" id="ORY95316.1"/>
    </source>
</evidence>
<reference evidence="2 3" key="1">
    <citation type="submission" date="2016-07" db="EMBL/GenBank/DDBJ databases">
        <title>Pervasive Adenine N6-methylation of Active Genes in Fungi.</title>
        <authorList>
            <consortium name="DOE Joint Genome Institute"/>
            <person name="Mondo S.J."/>
            <person name="Dannebaum R.O."/>
            <person name="Kuo R.C."/>
            <person name="Labutti K."/>
            <person name="Haridas S."/>
            <person name="Kuo A."/>
            <person name="Salamov A."/>
            <person name="Ahrendt S.R."/>
            <person name="Lipzen A."/>
            <person name="Sullivan W."/>
            <person name="Andreopoulos W.B."/>
            <person name="Clum A."/>
            <person name="Lindquist E."/>
            <person name="Daum C."/>
            <person name="Ramamoorthy G.K."/>
            <person name="Gryganskyi A."/>
            <person name="Culley D."/>
            <person name="Magnuson J.K."/>
            <person name="James T.Y."/>
            <person name="O'Malley M.A."/>
            <person name="Stajich J.E."/>
            <person name="Spatafora J.W."/>
            <person name="Visel A."/>
            <person name="Grigoriev I.V."/>
        </authorList>
    </citation>
    <scope>NUCLEOTIDE SEQUENCE [LARGE SCALE GENOMIC DNA]</scope>
    <source>
        <strain evidence="2 3">NRRL 2496</strain>
    </source>
</reference>
<name>A0A1X2H9G5_SYNRA</name>
<gene>
    <name evidence="2" type="ORF">BCR43DRAFT_492788</name>
</gene>
<proteinExistence type="predicted"/>
<feature type="region of interest" description="Disordered" evidence="1">
    <location>
        <begin position="1"/>
        <end position="47"/>
    </location>
</feature>
<organism evidence="2 3">
    <name type="scientific">Syncephalastrum racemosum</name>
    <name type="common">Filamentous fungus</name>
    <dbReference type="NCBI Taxonomy" id="13706"/>
    <lineage>
        <taxon>Eukaryota</taxon>
        <taxon>Fungi</taxon>
        <taxon>Fungi incertae sedis</taxon>
        <taxon>Mucoromycota</taxon>
        <taxon>Mucoromycotina</taxon>
        <taxon>Mucoromycetes</taxon>
        <taxon>Mucorales</taxon>
        <taxon>Syncephalastraceae</taxon>
        <taxon>Syncephalastrum</taxon>
    </lineage>
</organism>
<accession>A0A1X2H9G5</accession>
<dbReference type="OMA" id="LETIHHT"/>
<dbReference type="InParanoid" id="A0A1X2H9G5"/>
<feature type="compositionally biased region" description="Basic and acidic residues" evidence="1">
    <location>
        <begin position="223"/>
        <end position="242"/>
    </location>
</feature>